<feature type="transmembrane region" description="Helical" evidence="1">
    <location>
        <begin position="43"/>
        <end position="61"/>
    </location>
</feature>
<feature type="transmembrane region" description="Helical" evidence="1">
    <location>
        <begin position="126"/>
        <end position="153"/>
    </location>
</feature>
<evidence type="ECO:0000256" key="1">
    <source>
        <dbReference type="SAM" id="Phobius"/>
    </source>
</evidence>
<gene>
    <name evidence="2" type="ORF">B5P45_01655</name>
</gene>
<feature type="transmembrane region" description="Helical" evidence="1">
    <location>
        <begin position="73"/>
        <end position="95"/>
    </location>
</feature>
<comment type="caution">
    <text evidence="2">The sequence shown here is derived from an EMBL/GenBank/DDBJ whole genome shotgun (WGS) entry which is preliminary data.</text>
</comment>
<accession>A0A2N9W464</accession>
<keyword evidence="1" id="KW-1133">Transmembrane helix</keyword>
<keyword evidence="3" id="KW-1185">Reference proteome</keyword>
<name>A0A2N9W464_9HYPH</name>
<dbReference type="RefSeq" id="WP_099999319.1">
    <property type="nucleotide sequence ID" value="NZ_CP017940.1"/>
</dbReference>
<dbReference type="KEGG" id="pht:BLM14_10425"/>
<organism evidence="2 3">
    <name type="scientific">Phyllobacterium zundukense</name>
    <dbReference type="NCBI Taxonomy" id="1867719"/>
    <lineage>
        <taxon>Bacteria</taxon>
        <taxon>Pseudomonadati</taxon>
        <taxon>Pseudomonadota</taxon>
        <taxon>Alphaproteobacteria</taxon>
        <taxon>Hyphomicrobiales</taxon>
        <taxon>Phyllobacteriaceae</taxon>
        <taxon>Phyllobacterium</taxon>
    </lineage>
</organism>
<evidence type="ECO:0000313" key="3">
    <source>
        <dbReference type="Proteomes" id="UP000232163"/>
    </source>
</evidence>
<dbReference type="EMBL" id="MZMT01000003">
    <property type="protein sequence ID" value="PIO46532.1"/>
    <property type="molecule type" value="Genomic_DNA"/>
</dbReference>
<reference evidence="2 3" key="1">
    <citation type="journal article" date="2017" name="Int J Environ Stud">
        <title>Does the Miocene-Pliocene relict legume Oxytropis triphylla form nitrogen-fixing nodules with a combination of bacterial strains?</title>
        <authorList>
            <person name="Safronova V."/>
            <person name="Belimov A."/>
            <person name="Sazanova A."/>
            <person name="Kuznetsova I."/>
            <person name="Popova J."/>
            <person name="Andronov E."/>
            <person name="Verkhozina A."/>
            <person name="Tikhonovich I."/>
        </authorList>
    </citation>
    <scope>NUCLEOTIDE SEQUENCE [LARGE SCALE GENOMIC DNA]</scope>
    <source>
        <strain evidence="2 3">Tri-38</strain>
    </source>
</reference>
<proteinExistence type="predicted"/>
<evidence type="ECO:0000313" key="2">
    <source>
        <dbReference type="EMBL" id="PIO46532.1"/>
    </source>
</evidence>
<dbReference type="OrthoDB" id="8420317at2"/>
<keyword evidence="1" id="KW-0472">Membrane</keyword>
<dbReference type="AlphaFoldDB" id="A0A2N9W464"/>
<dbReference type="Proteomes" id="UP000232163">
    <property type="component" value="Unassembled WGS sequence"/>
</dbReference>
<keyword evidence="1" id="KW-0812">Transmembrane</keyword>
<protein>
    <submittedName>
        <fullName evidence="2">Uncharacterized protein</fullName>
    </submittedName>
</protein>
<sequence>MQLPPSQHELQQAFEWKARELRYQQYQEAKKVTFQLQGDYGKWLIATLILIHGGALAFIASNERLSMLLLPSTFWCSIGGVLTALLCGFVTWINWSLHYAFYERVDPAMLHSGNGWPDYDHPSNKWITITFWAGIGFGLISAFCLLGGSYLAYSKFMAEIPLFNQLLHRVFG</sequence>